<evidence type="ECO:0000313" key="1">
    <source>
        <dbReference type="EMBL" id="ATU83902.1"/>
    </source>
</evidence>
<organism evidence="1">
    <name type="scientific">White spot syndrome virus</name>
    <dbReference type="NCBI Taxonomy" id="342409"/>
    <lineage>
        <taxon>Viruses</taxon>
        <taxon>Viruses incertae sedis</taxon>
        <taxon>Naldaviricetes</taxon>
        <taxon>Nimaviridae</taxon>
        <taxon>Whispovirus</taxon>
    </lineage>
</organism>
<name>A0A2D3I6A3_9VIRU</name>
<dbReference type="Proteomes" id="UP000267516">
    <property type="component" value="Segment"/>
</dbReference>
<protein>
    <submittedName>
        <fullName evidence="1">ORF1306</fullName>
    </submittedName>
</protein>
<dbReference type="EMBL" id="MF768985">
    <property type="protein sequence ID" value="ATU83902.1"/>
    <property type="molecule type" value="Genomic_DNA"/>
</dbReference>
<proteinExistence type="predicted"/>
<reference evidence="1" key="1">
    <citation type="journal article" date="2018" name="Aquaculture">
        <title>Complete genome sequence of a white spot syndrome virus associated with a disease incursion in Australia.</title>
        <authorList>
            <person name="Oakey J."/>
            <person name="Smith C.S."/>
        </authorList>
    </citation>
    <scope>NUCLEOTIDE SEQUENCE [LARGE SCALE GENOMIC DNA]</scope>
    <source>
        <strain evidence="1">WSSV-AU</strain>
    </source>
</reference>
<accession>A0A2D3I6A3</accession>
<sequence>MTFRDILKTYQCMALFLNAVVTHSAEKMDGKHERNKVIHMPDTFGGVNRHNYLYYICHLLLLFPSKGRVNPLSGKS</sequence>